<dbReference type="AlphaFoldDB" id="A0A0A1DRQ5"/>
<dbReference type="OrthoDB" id="1846031at2"/>
<dbReference type="GeneID" id="96611363"/>
<proteinExistence type="inferred from homology"/>
<dbReference type="Pfam" id="PF01497">
    <property type="entry name" value="Peripla_BP_2"/>
    <property type="match status" value="1"/>
</dbReference>
<dbReference type="STRING" id="2045.KR76_21505"/>
<dbReference type="PANTHER" id="PTHR30532:SF1">
    <property type="entry name" value="IRON(3+)-HYDROXAMATE-BINDING PROTEIN FHUD"/>
    <property type="match status" value="1"/>
</dbReference>
<dbReference type="KEGG" id="psim:KR76_21505"/>
<dbReference type="PANTHER" id="PTHR30532">
    <property type="entry name" value="IRON III DICITRATE-BINDING PERIPLASMIC PROTEIN"/>
    <property type="match status" value="1"/>
</dbReference>
<dbReference type="RefSeq" id="WP_075018466.1">
    <property type="nucleotide sequence ID" value="NZ_BJMC01000011.1"/>
</dbReference>
<evidence type="ECO:0000313" key="5">
    <source>
        <dbReference type="EMBL" id="AIY20096.2"/>
    </source>
</evidence>
<dbReference type="HOGENOM" id="CLU_038034_0_3_11"/>
<dbReference type="PROSITE" id="PS51257">
    <property type="entry name" value="PROKAR_LIPOPROTEIN"/>
    <property type="match status" value="1"/>
</dbReference>
<evidence type="ECO:0000256" key="4">
    <source>
        <dbReference type="ARBA" id="ARBA00022729"/>
    </source>
</evidence>
<dbReference type="Gene3D" id="3.40.50.1980">
    <property type="entry name" value="Nitrogenase molybdenum iron protein domain"/>
    <property type="match status" value="2"/>
</dbReference>
<reference evidence="5" key="1">
    <citation type="journal article" date="2015" name="Genome Announc.">
        <title>Complete Genome Sequence of Steroid-Transforming Nocardioides simplex VKM Ac-2033D.</title>
        <authorList>
            <person name="Shtratnikova V.Y."/>
            <person name="Schelkunov M.I."/>
            <person name="Pekov Y.A."/>
            <person name="Fokina V.V."/>
            <person name="Logacheva M.D."/>
            <person name="Sokolov S.L."/>
            <person name="Bragin E.Y."/>
            <person name="Ashapkin V.V."/>
            <person name="Donova M.V."/>
        </authorList>
    </citation>
    <scope>NUCLEOTIDE SEQUENCE [LARGE SCALE GENOMIC DNA]</scope>
    <source>
        <strain evidence="5">VKM Ac-2033D</strain>
    </source>
</reference>
<protein>
    <submittedName>
        <fullName evidence="5">ABC Fe(3+) transporter, substrate binding component</fullName>
    </submittedName>
</protein>
<dbReference type="InterPro" id="IPR002491">
    <property type="entry name" value="ABC_transptr_periplasmic_BD"/>
</dbReference>
<evidence type="ECO:0000313" key="6">
    <source>
        <dbReference type="Proteomes" id="UP000030300"/>
    </source>
</evidence>
<sequence length="364" mass="38166">MQLNLRPARALAALSATALLGATFAACGSEDDGKAGKEKTTAAACEPATPALPAAAPVAAFDPASKTRSFEADNGTVEIPTDPQRIVATGYAVPVLLEADADVVGISEWGRGTALMTDEDLADYQALKKVAGETAASTDYEAIANLKPDLIMLGVPLPVLGDVDLKRLESIAPVVVLGPDRPDGWKNLSARQADAAGVVDYYEAAKASYDAKAAALTEKYAKVLGEHCFGHVGAYGDVSAGNFNREYAGAWGTNIATDVGATYYGGPVEPGKGSAAFSEYPSIEELPQSLADADVITYTVDDEGKPSESVQYVLDHDLWKTLPAVRDGAVIPLRYTEAATYPTAERALDEIDRAFAEAFADELK</sequence>
<evidence type="ECO:0000256" key="1">
    <source>
        <dbReference type="ARBA" id="ARBA00004196"/>
    </source>
</evidence>
<keyword evidence="3" id="KW-0813">Transport</keyword>
<dbReference type="EMBL" id="CP009896">
    <property type="protein sequence ID" value="AIY20096.2"/>
    <property type="molecule type" value="Genomic_DNA"/>
</dbReference>
<dbReference type="PROSITE" id="PS50983">
    <property type="entry name" value="FE_B12_PBP"/>
    <property type="match status" value="1"/>
</dbReference>
<dbReference type="SUPFAM" id="SSF53807">
    <property type="entry name" value="Helical backbone' metal receptor"/>
    <property type="match status" value="1"/>
</dbReference>
<keyword evidence="4" id="KW-0732">Signal</keyword>
<name>A0A0A1DRQ5_NOCSI</name>
<accession>A0A0A1DRQ5</accession>
<dbReference type="GO" id="GO:0030288">
    <property type="term" value="C:outer membrane-bounded periplasmic space"/>
    <property type="evidence" value="ECO:0007669"/>
    <property type="project" value="TreeGrafter"/>
</dbReference>
<evidence type="ECO:0000256" key="3">
    <source>
        <dbReference type="ARBA" id="ARBA00022448"/>
    </source>
</evidence>
<dbReference type="eggNOG" id="COG0614">
    <property type="taxonomic scope" value="Bacteria"/>
</dbReference>
<gene>
    <name evidence="5" type="ORF">KR76_21505</name>
</gene>
<evidence type="ECO:0000256" key="2">
    <source>
        <dbReference type="ARBA" id="ARBA00008814"/>
    </source>
</evidence>
<organism evidence="5 6">
    <name type="scientific">Nocardioides simplex</name>
    <name type="common">Arthrobacter simplex</name>
    <dbReference type="NCBI Taxonomy" id="2045"/>
    <lineage>
        <taxon>Bacteria</taxon>
        <taxon>Bacillati</taxon>
        <taxon>Actinomycetota</taxon>
        <taxon>Actinomycetes</taxon>
        <taxon>Propionibacteriales</taxon>
        <taxon>Nocardioidaceae</taxon>
        <taxon>Pimelobacter</taxon>
    </lineage>
</organism>
<dbReference type="Proteomes" id="UP000030300">
    <property type="component" value="Chromosome"/>
</dbReference>
<keyword evidence="6" id="KW-1185">Reference proteome</keyword>
<comment type="subcellular location">
    <subcellularLocation>
        <location evidence="1">Cell envelope</location>
    </subcellularLocation>
</comment>
<dbReference type="GO" id="GO:1901678">
    <property type="term" value="P:iron coordination entity transport"/>
    <property type="evidence" value="ECO:0007669"/>
    <property type="project" value="UniProtKB-ARBA"/>
</dbReference>
<comment type="similarity">
    <text evidence="2">Belongs to the bacterial solute-binding protein 8 family.</text>
</comment>
<dbReference type="InterPro" id="IPR051313">
    <property type="entry name" value="Bact_iron-sidero_bind"/>
</dbReference>